<gene>
    <name evidence="1" type="ORF">IT779_29935</name>
</gene>
<evidence type="ECO:0000313" key="2">
    <source>
        <dbReference type="Proteomes" id="UP000655751"/>
    </source>
</evidence>
<dbReference type="EMBL" id="JADMLG010000015">
    <property type="protein sequence ID" value="MBH0780502.1"/>
    <property type="molecule type" value="Genomic_DNA"/>
</dbReference>
<keyword evidence="2" id="KW-1185">Reference proteome</keyword>
<dbReference type="Proteomes" id="UP000655751">
    <property type="component" value="Unassembled WGS sequence"/>
</dbReference>
<dbReference type="AlphaFoldDB" id="A0A931N687"/>
<protein>
    <submittedName>
        <fullName evidence="1">Uncharacterized protein</fullName>
    </submittedName>
</protein>
<organism evidence="1 2">
    <name type="scientific">Nocardia bovistercoris</name>
    <dbReference type="NCBI Taxonomy" id="2785916"/>
    <lineage>
        <taxon>Bacteria</taxon>
        <taxon>Bacillati</taxon>
        <taxon>Actinomycetota</taxon>
        <taxon>Actinomycetes</taxon>
        <taxon>Mycobacteriales</taxon>
        <taxon>Nocardiaceae</taxon>
        <taxon>Nocardia</taxon>
    </lineage>
</organism>
<dbReference type="RefSeq" id="WP_196152803.1">
    <property type="nucleotide sequence ID" value="NZ_JADMLG010000015.1"/>
</dbReference>
<proteinExistence type="predicted"/>
<reference evidence="1" key="1">
    <citation type="submission" date="2020-11" db="EMBL/GenBank/DDBJ databases">
        <title>Nocardia NEAU-351.nov., a novel actinomycete isolated from the cow dung.</title>
        <authorList>
            <person name="Zhang X."/>
        </authorList>
    </citation>
    <scope>NUCLEOTIDE SEQUENCE</scope>
    <source>
        <strain evidence="1">NEAU-351</strain>
    </source>
</reference>
<accession>A0A931N687</accession>
<sequence length="153" mass="16395">MALNASWAHGSAIVVESPEATAFIAHRGQGTELGFNPGKASWLHAPVPTPVMVGGRRAKIIRAFLCFNIPQPDNEIRAVHIFDGGNRIFAWNDLHIGGNHLTIGSKNTFELPNPVAVATGISITFLFQAAIGFDTNIGPQKLAFVTYGADFDV</sequence>
<name>A0A931N687_9NOCA</name>
<evidence type="ECO:0000313" key="1">
    <source>
        <dbReference type="EMBL" id="MBH0780502.1"/>
    </source>
</evidence>
<dbReference type="Pfam" id="PF20328">
    <property type="entry name" value="DUF6623"/>
    <property type="match status" value="1"/>
</dbReference>
<dbReference type="InterPro" id="IPR046731">
    <property type="entry name" value="DUF6623"/>
</dbReference>
<comment type="caution">
    <text evidence="1">The sequence shown here is derived from an EMBL/GenBank/DDBJ whole genome shotgun (WGS) entry which is preliminary data.</text>
</comment>